<organism evidence="1 2">
    <name type="scientific">Botryotinia calthae</name>
    <dbReference type="NCBI Taxonomy" id="38488"/>
    <lineage>
        <taxon>Eukaryota</taxon>
        <taxon>Fungi</taxon>
        <taxon>Dikarya</taxon>
        <taxon>Ascomycota</taxon>
        <taxon>Pezizomycotina</taxon>
        <taxon>Leotiomycetes</taxon>
        <taxon>Helotiales</taxon>
        <taxon>Sclerotiniaceae</taxon>
        <taxon>Botryotinia</taxon>
    </lineage>
</organism>
<dbReference type="Proteomes" id="UP000297299">
    <property type="component" value="Unassembled WGS sequence"/>
</dbReference>
<dbReference type="AlphaFoldDB" id="A0A4Y8DE89"/>
<accession>A0A4Y8DE89</accession>
<sequence length="70" mass="7863">MDPERAMWSSNDALDLSHKLFMRHSIPVKEVRPWGRVRTDVAPENFQVTGALSCHDAAVSQPCAWKTRGA</sequence>
<keyword evidence="2" id="KW-1185">Reference proteome</keyword>
<dbReference type="OrthoDB" id="10321979at2759"/>
<protein>
    <submittedName>
        <fullName evidence="1">Uncharacterized protein</fullName>
    </submittedName>
</protein>
<comment type="caution">
    <text evidence="1">The sequence shown here is derived from an EMBL/GenBank/DDBJ whole genome shotgun (WGS) entry which is preliminary data.</text>
</comment>
<evidence type="ECO:0000313" key="1">
    <source>
        <dbReference type="EMBL" id="TEY79470.1"/>
    </source>
</evidence>
<gene>
    <name evidence="1" type="ORF">BOTCAL_0044g00030</name>
</gene>
<name>A0A4Y8DE89_9HELO</name>
<reference evidence="1 2" key="1">
    <citation type="submission" date="2017-11" db="EMBL/GenBank/DDBJ databases">
        <title>Comparative genomics of Botrytis spp.</title>
        <authorList>
            <person name="Valero-Jimenez C.A."/>
            <person name="Tapia P."/>
            <person name="Veloso J."/>
            <person name="Silva-Moreno E."/>
            <person name="Staats M."/>
            <person name="Valdes J.H."/>
            <person name="Van Kan J.A.L."/>
        </authorList>
    </citation>
    <scope>NUCLEOTIDE SEQUENCE [LARGE SCALE GENOMIC DNA]</scope>
    <source>
        <strain evidence="1 2">MUCL2830</strain>
    </source>
</reference>
<evidence type="ECO:0000313" key="2">
    <source>
        <dbReference type="Proteomes" id="UP000297299"/>
    </source>
</evidence>
<proteinExistence type="predicted"/>
<dbReference type="EMBL" id="PHWZ01000044">
    <property type="protein sequence ID" value="TEY79470.1"/>
    <property type="molecule type" value="Genomic_DNA"/>
</dbReference>